<dbReference type="Gene3D" id="3.30.559.10">
    <property type="entry name" value="Chloramphenicol acetyltransferase-like domain"/>
    <property type="match status" value="2"/>
</dbReference>
<dbReference type="STRING" id="490622.A0A395NB85"/>
<gene>
    <name evidence="3" type="ORF">TARUN_8880</name>
</gene>
<dbReference type="InterPro" id="IPR023213">
    <property type="entry name" value="CAT-like_dom_sf"/>
</dbReference>
<reference evidence="3 4" key="1">
    <citation type="journal article" date="2018" name="PLoS Pathog.">
        <title>Evolution of structural diversity of trichothecenes, a family of toxins produced by plant pathogenic and entomopathogenic fungi.</title>
        <authorList>
            <person name="Proctor R.H."/>
            <person name="McCormick S.P."/>
            <person name="Kim H.S."/>
            <person name="Cardoza R.E."/>
            <person name="Stanley A.M."/>
            <person name="Lindo L."/>
            <person name="Kelly A."/>
            <person name="Brown D.W."/>
            <person name="Lee T."/>
            <person name="Vaughan M.M."/>
            <person name="Alexander N.J."/>
            <person name="Busman M."/>
            <person name="Gutierrez S."/>
        </authorList>
    </citation>
    <scope>NUCLEOTIDE SEQUENCE [LARGE SCALE GENOMIC DNA]</scope>
    <source>
        <strain evidence="3 4">IBT 40837</strain>
    </source>
</reference>
<dbReference type="Proteomes" id="UP000266272">
    <property type="component" value="Unassembled WGS sequence"/>
</dbReference>
<sequence>MAPKQELFNVHPLGWENDPEEETFGVSTLDYLTAMSYNNYALFFKIDDAKKAQAVEIMKEGLARTISQARHLCCTIEKNAAGGHTYVKKKDSTVQLYVQWLDAPEDADKYPSLDDIEKAHFSAVPLGDLKLWSVDPMTYGEKPEAHPDASPIVAAFKMNFVRGGLVFNMHHHHYSNDVMGWAGYTRQLAENCAAVLNKSGFPTWDPKNQDLSLLTKTEPPEDQKADGPPAPERHPDHVQGVALLFHLPKSKAAELKKLAAPTDGSWISTYDAFTAFIWRTITRVRAPVFKPDLSSKPFFCEAVDMRRRFNNPKVPPRVRGNVMFAALSTTAPVKEPTFGEILSEWPLSKVAQYIRQLTNSITQESLDKTLEMVATIRDKTSLNIRIDALPPMSVLFTDHRDACMASTDFGFAKAITYRHLTDRITEGVMIIYPPRSSDPESDEGPEFSFFYEKRLAQDLIEDPEFSKYFEYRGVDAEDATAAAVLN</sequence>
<organism evidence="3 4">
    <name type="scientific">Trichoderma arundinaceum</name>
    <dbReference type="NCBI Taxonomy" id="490622"/>
    <lineage>
        <taxon>Eukaryota</taxon>
        <taxon>Fungi</taxon>
        <taxon>Dikarya</taxon>
        <taxon>Ascomycota</taxon>
        <taxon>Pezizomycotina</taxon>
        <taxon>Sordariomycetes</taxon>
        <taxon>Hypocreomycetidae</taxon>
        <taxon>Hypocreales</taxon>
        <taxon>Hypocreaceae</taxon>
        <taxon>Trichoderma</taxon>
    </lineage>
</organism>
<keyword evidence="4" id="KW-1185">Reference proteome</keyword>
<feature type="compositionally biased region" description="Basic and acidic residues" evidence="2">
    <location>
        <begin position="218"/>
        <end position="235"/>
    </location>
</feature>
<dbReference type="OrthoDB" id="671439at2759"/>
<protein>
    <recommendedName>
        <fullName evidence="5">Acyl transferase</fullName>
    </recommendedName>
</protein>
<dbReference type="GO" id="GO:0016740">
    <property type="term" value="F:transferase activity"/>
    <property type="evidence" value="ECO:0007669"/>
    <property type="project" value="UniProtKB-KW"/>
</dbReference>
<dbReference type="AlphaFoldDB" id="A0A395NB85"/>
<evidence type="ECO:0000313" key="4">
    <source>
        <dbReference type="Proteomes" id="UP000266272"/>
    </source>
</evidence>
<evidence type="ECO:0008006" key="5">
    <source>
        <dbReference type="Google" id="ProtNLM"/>
    </source>
</evidence>
<dbReference type="PANTHER" id="PTHR31896:SF13">
    <property type="entry name" value="TRICHOTHECENE 3-O-ACETYLTRANSFERASE"/>
    <property type="match status" value="1"/>
</dbReference>
<feature type="region of interest" description="Disordered" evidence="2">
    <location>
        <begin position="206"/>
        <end position="235"/>
    </location>
</feature>
<evidence type="ECO:0000256" key="1">
    <source>
        <dbReference type="ARBA" id="ARBA00022679"/>
    </source>
</evidence>
<keyword evidence="1" id="KW-0808">Transferase</keyword>
<dbReference type="EMBL" id="PXOA01000657">
    <property type="protein sequence ID" value="RFU73358.1"/>
    <property type="molecule type" value="Genomic_DNA"/>
</dbReference>
<accession>A0A395NB85</accession>
<dbReference type="InterPro" id="IPR051283">
    <property type="entry name" value="Sec_Metabolite_Acyltrans"/>
</dbReference>
<proteinExistence type="predicted"/>
<comment type="caution">
    <text evidence="3">The sequence shown here is derived from an EMBL/GenBank/DDBJ whole genome shotgun (WGS) entry which is preliminary data.</text>
</comment>
<name>A0A395NB85_TRIAR</name>
<dbReference type="PANTHER" id="PTHR31896">
    <property type="entry name" value="FAMILY REGULATORY PROTEIN, PUTATIVE (AFU_ORTHOLOGUE AFUA_3G14730)-RELATED"/>
    <property type="match status" value="1"/>
</dbReference>
<evidence type="ECO:0000313" key="3">
    <source>
        <dbReference type="EMBL" id="RFU73358.1"/>
    </source>
</evidence>
<evidence type="ECO:0000256" key="2">
    <source>
        <dbReference type="SAM" id="MobiDB-lite"/>
    </source>
</evidence>
<dbReference type="Pfam" id="PF02458">
    <property type="entry name" value="Transferase"/>
    <property type="match status" value="1"/>
</dbReference>